<dbReference type="PRINTS" id="PR00455">
    <property type="entry name" value="HTHTETR"/>
</dbReference>
<keyword evidence="2 4" id="KW-0238">DNA-binding</keyword>
<dbReference type="InterPro" id="IPR001647">
    <property type="entry name" value="HTH_TetR"/>
</dbReference>
<gene>
    <name evidence="7" type="ORF">G5B42_10415</name>
</gene>
<evidence type="ECO:0000256" key="4">
    <source>
        <dbReference type="PROSITE-ProRule" id="PRU00335"/>
    </source>
</evidence>
<dbReference type="Pfam" id="PF00440">
    <property type="entry name" value="TetR_N"/>
    <property type="match status" value="1"/>
</dbReference>
<dbReference type="GO" id="GO:0000976">
    <property type="term" value="F:transcription cis-regulatory region binding"/>
    <property type="evidence" value="ECO:0007669"/>
    <property type="project" value="TreeGrafter"/>
</dbReference>
<keyword evidence="5" id="KW-1133">Transmembrane helix</keyword>
<keyword evidence="8" id="KW-1185">Reference proteome</keyword>
<dbReference type="GO" id="GO:0003700">
    <property type="term" value="F:DNA-binding transcription factor activity"/>
    <property type="evidence" value="ECO:0007669"/>
    <property type="project" value="TreeGrafter"/>
</dbReference>
<evidence type="ECO:0000256" key="2">
    <source>
        <dbReference type="ARBA" id="ARBA00023125"/>
    </source>
</evidence>
<feature type="DNA-binding region" description="H-T-H motif" evidence="4">
    <location>
        <begin position="30"/>
        <end position="49"/>
    </location>
</feature>
<dbReference type="Proteomes" id="UP000657177">
    <property type="component" value="Unassembled WGS sequence"/>
</dbReference>
<keyword evidence="3" id="KW-0804">Transcription</keyword>
<evidence type="ECO:0000313" key="8">
    <source>
        <dbReference type="Proteomes" id="UP000657177"/>
    </source>
</evidence>
<comment type="caution">
    <text evidence="7">The sequence shown here is derived from an EMBL/GenBank/DDBJ whole genome shotgun (WGS) entry which is preliminary data.</text>
</comment>
<feature type="domain" description="HTH tetR-type" evidence="6">
    <location>
        <begin position="7"/>
        <end position="67"/>
    </location>
</feature>
<sequence>MLKTEQQQARERILDASVQLFSQKGYDGTRVSEIAEAANVTKALIYYYFKSKEDILDHLVRFLLDNATAMTMDFIHTNIVQMIKDGRLDILPDRLHFNDNAAIRCFLENVQVYFEKVLDYLLQYRHILRIFMLESLKDSKHNTKLFRLMDFFGDSEKNLLLKTISAADQDFNYTPELLVFKFFYAICPIVSFAVYYDDYQKMSNFSDDQLRTAFLQSSRIIFGSLVSGQDILLKNNQLEKDLSHR</sequence>
<keyword evidence="5" id="KW-0472">Membrane</keyword>
<dbReference type="InterPro" id="IPR050109">
    <property type="entry name" value="HTH-type_TetR-like_transc_reg"/>
</dbReference>
<dbReference type="RefSeq" id="WP_181340409.1">
    <property type="nucleotide sequence ID" value="NZ_JAAKDE010000027.1"/>
</dbReference>
<dbReference type="EMBL" id="JAAKDE010000027">
    <property type="protein sequence ID" value="MBA2133943.1"/>
    <property type="molecule type" value="Genomic_DNA"/>
</dbReference>
<feature type="transmembrane region" description="Helical" evidence="5">
    <location>
        <begin position="177"/>
        <end position="196"/>
    </location>
</feature>
<name>A0A8J6I2V0_9FIRM</name>
<dbReference type="PANTHER" id="PTHR30055:SF234">
    <property type="entry name" value="HTH-TYPE TRANSCRIPTIONAL REGULATOR BETI"/>
    <property type="match status" value="1"/>
</dbReference>
<accession>A0A8J6I2V0</accession>
<evidence type="ECO:0000313" key="7">
    <source>
        <dbReference type="EMBL" id="MBA2133943.1"/>
    </source>
</evidence>
<keyword evidence="1" id="KW-0805">Transcription regulation</keyword>
<protein>
    <submittedName>
        <fullName evidence="7">TetR/AcrR family transcriptional regulator</fullName>
    </submittedName>
</protein>
<reference evidence="7" key="1">
    <citation type="submission" date="2020-06" db="EMBL/GenBank/DDBJ databases">
        <title>Novel chitinolytic bacterium.</title>
        <authorList>
            <person name="Ungkulpasvich U."/>
            <person name="Kosugi A."/>
            <person name="Uke A."/>
        </authorList>
    </citation>
    <scope>NUCLEOTIDE SEQUENCE</scope>
    <source>
        <strain evidence="7">UUS1-1</strain>
    </source>
</reference>
<dbReference type="Gene3D" id="1.10.357.10">
    <property type="entry name" value="Tetracycline Repressor, domain 2"/>
    <property type="match status" value="1"/>
</dbReference>
<organism evidence="7 8">
    <name type="scientific">Capillibacterium thermochitinicola</name>
    <dbReference type="NCBI Taxonomy" id="2699427"/>
    <lineage>
        <taxon>Bacteria</taxon>
        <taxon>Bacillati</taxon>
        <taxon>Bacillota</taxon>
        <taxon>Capillibacterium</taxon>
    </lineage>
</organism>
<proteinExistence type="predicted"/>
<evidence type="ECO:0000256" key="1">
    <source>
        <dbReference type="ARBA" id="ARBA00023015"/>
    </source>
</evidence>
<evidence type="ECO:0000259" key="6">
    <source>
        <dbReference type="PROSITE" id="PS50977"/>
    </source>
</evidence>
<dbReference type="SUPFAM" id="SSF46689">
    <property type="entry name" value="Homeodomain-like"/>
    <property type="match status" value="1"/>
</dbReference>
<evidence type="ECO:0000256" key="5">
    <source>
        <dbReference type="SAM" id="Phobius"/>
    </source>
</evidence>
<dbReference type="InterPro" id="IPR009057">
    <property type="entry name" value="Homeodomain-like_sf"/>
</dbReference>
<dbReference type="PANTHER" id="PTHR30055">
    <property type="entry name" value="HTH-TYPE TRANSCRIPTIONAL REGULATOR RUTR"/>
    <property type="match status" value="1"/>
</dbReference>
<evidence type="ECO:0000256" key="3">
    <source>
        <dbReference type="ARBA" id="ARBA00023163"/>
    </source>
</evidence>
<dbReference type="PROSITE" id="PS50977">
    <property type="entry name" value="HTH_TETR_2"/>
    <property type="match status" value="1"/>
</dbReference>
<dbReference type="AlphaFoldDB" id="A0A8J6I2V0"/>
<keyword evidence="5" id="KW-0812">Transmembrane</keyword>